<dbReference type="InterPro" id="IPR029069">
    <property type="entry name" value="HotDog_dom_sf"/>
</dbReference>
<dbReference type="AlphaFoldDB" id="A0A2T0ZXZ0"/>
<dbReference type="Gene3D" id="2.40.160.210">
    <property type="entry name" value="Acyl-CoA thioesterase, double hotdog domain"/>
    <property type="match status" value="1"/>
</dbReference>
<protein>
    <submittedName>
        <fullName evidence="5">Acyl-CoA thioesterase-2</fullName>
    </submittedName>
</protein>
<feature type="domain" description="Acyl-CoA thioesterase-like C-terminal" evidence="4">
    <location>
        <begin position="132"/>
        <end position="254"/>
    </location>
</feature>
<evidence type="ECO:0000256" key="2">
    <source>
        <dbReference type="ARBA" id="ARBA00022801"/>
    </source>
</evidence>
<dbReference type="SUPFAM" id="SSF54637">
    <property type="entry name" value="Thioesterase/thiol ester dehydrase-isomerase"/>
    <property type="match status" value="2"/>
</dbReference>
<keyword evidence="2" id="KW-0378">Hydrolase</keyword>
<comment type="similarity">
    <text evidence="1">Belongs to the C/M/P thioester hydrolase family.</text>
</comment>
<dbReference type="InterPro" id="IPR042171">
    <property type="entry name" value="Acyl-CoA_hotdog"/>
</dbReference>
<dbReference type="RefSeq" id="WP_106349581.1">
    <property type="nucleotide sequence ID" value="NZ_PVUE01000011.1"/>
</dbReference>
<keyword evidence="6" id="KW-1185">Reference proteome</keyword>
<accession>A0A2T0ZXZ0</accession>
<sequence length="262" mass="29178">MSENDKLLEILTLETLEERLFRSTYLFPERWPLYGGQVAAQALYAAGNTVPAGRDPHSIHCYFLRGGDPSIPVVFKVEVDFDGGSFSSRRVVAVQKGEVIFNASVSFHSKHDGPDAQMVDAKEIGDPDALYAWPSGRLHSVEMRADREPKGREHMPMNFLARVSTKLPDDRIVHAAALTYLTDAGTGLRDAMTPEIGFLASIDHVIWLHQLPDMNEWHLFNLLPRRTGGGRGLFNGAVFDRAGELIASFAQESLFRYKKPAP</sequence>
<dbReference type="InterPro" id="IPR003703">
    <property type="entry name" value="Acyl_CoA_thio"/>
</dbReference>
<gene>
    <name evidence="5" type="ORF">CLV47_11187</name>
</gene>
<evidence type="ECO:0000313" key="6">
    <source>
        <dbReference type="Proteomes" id="UP000237752"/>
    </source>
</evidence>
<dbReference type="PANTHER" id="PTHR11066:SF34">
    <property type="entry name" value="ACYL-COENZYME A THIOESTERASE 8"/>
    <property type="match status" value="1"/>
</dbReference>
<proteinExistence type="inferred from homology"/>
<name>A0A2T0ZXZ0_9ACTN</name>
<organism evidence="5 6">
    <name type="scientific">Antricoccus suffuscus</name>
    <dbReference type="NCBI Taxonomy" id="1629062"/>
    <lineage>
        <taxon>Bacteria</taxon>
        <taxon>Bacillati</taxon>
        <taxon>Actinomycetota</taxon>
        <taxon>Actinomycetes</taxon>
        <taxon>Geodermatophilales</taxon>
        <taxon>Antricoccaceae</taxon>
        <taxon>Antricoccus</taxon>
    </lineage>
</organism>
<dbReference type="InterPro" id="IPR049449">
    <property type="entry name" value="TesB_ACOT8-like_N"/>
</dbReference>
<evidence type="ECO:0000313" key="5">
    <source>
        <dbReference type="EMBL" id="PRZ41210.1"/>
    </source>
</evidence>
<dbReference type="Pfam" id="PF13622">
    <property type="entry name" value="4HBT_3"/>
    <property type="match status" value="1"/>
</dbReference>
<dbReference type="InterPro" id="IPR049450">
    <property type="entry name" value="ACOT8-like_C"/>
</dbReference>
<comment type="caution">
    <text evidence="5">The sequence shown here is derived from an EMBL/GenBank/DDBJ whole genome shotgun (WGS) entry which is preliminary data.</text>
</comment>
<dbReference type="GO" id="GO:0047617">
    <property type="term" value="F:fatty acyl-CoA hydrolase activity"/>
    <property type="evidence" value="ECO:0007669"/>
    <property type="project" value="InterPro"/>
</dbReference>
<evidence type="ECO:0000259" key="3">
    <source>
        <dbReference type="Pfam" id="PF13622"/>
    </source>
</evidence>
<reference evidence="5 6" key="1">
    <citation type="submission" date="2018-03" db="EMBL/GenBank/DDBJ databases">
        <title>Genomic Encyclopedia of Archaeal and Bacterial Type Strains, Phase II (KMG-II): from individual species to whole genera.</title>
        <authorList>
            <person name="Goeker M."/>
        </authorList>
    </citation>
    <scope>NUCLEOTIDE SEQUENCE [LARGE SCALE GENOMIC DNA]</scope>
    <source>
        <strain evidence="5 6">DSM 100065</strain>
    </source>
</reference>
<feature type="domain" description="Acyl-CoA thioesterase-like N-terminal HotDog" evidence="3">
    <location>
        <begin position="28"/>
        <end position="108"/>
    </location>
</feature>
<evidence type="ECO:0000256" key="1">
    <source>
        <dbReference type="ARBA" id="ARBA00006538"/>
    </source>
</evidence>
<dbReference type="CDD" id="cd03445">
    <property type="entry name" value="Thioesterase_II_repeat2"/>
    <property type="match status" value="1"/>
</dbReference>
<dbReference type="OrthoDB" id="9781019at2"/>
<dbReference type="EMBL" id="PVUE01000011">
    <property type="protein sequence ID" value="PRZ41210.1"/>
    <property type="molecule type" value="Genomic_DNA"/>
</dbReference>
<dbReference type="GO" id="GO:0006637">
    <property type="term" value="P:acyl-CoA metabolic process"/>
    <property type="evidence" value="ECO:0007669"/>
    <property type="project" value="InterPro"/>
</dbReference>
<dbReference type="Pfam" id="PF20789">
    <property type="entry name" value="4HBT_3C"/>
    <property type="match status" value="1"/>
</dbReference>
<dbReference type="CDD" id="cd03444">
    <property type="entry name" value="Thioesterase_II_repeat1"/>
    <property type="match status" value="1"/>
</dbReference>
<dbReference type="Proteomes" id="UP000237752">
    <property type="component" value="Unassembled WGS sequence"/>
</dbReference>
<dbReference type="PANTHER" id="PTHR11066">
    <property type="entry name" value="ACYL-COA THIOESTERASE"/>
    <property type="match status" value="1"/>
</dbReference>
<evidence type="ECO:0000259" key="4">
    <source>
        <dbReference type="Pfam" id="PF20789"/>
    </source>
</evidence>
<dbReference type="GO" id="GO:0009062">
    <property type="term" value="P:fatty acid catabolic process"/>
    <property type="evidence" value="ECO:0007669"/>
    <property type="project" value="TreeGrafter"/>
</dbReference>